<sequence>MRRRSNRGRTDPARARRAAARAASRTGRTRDARARSTRRAPAPRRPPARGGAPSGGRAAAAHRTDGPQPLISTRALAILLTAGAAGGVAAAFPSAAIPIGVVVAVLTLLAQIVRD</sequence>
<name>A0ABW2CKA2_9ACTN</name>
<dbReference type="RefSeq" id="WP_378063292.1">
    <property type="nucleotide sequence ID" value="NZ_JBHSXS010000007.1"/>
</dbReference>
<evidence type="ECO:0000313" key="4">
    <source>
        <dbReference type="Proteomes" id="UP001596380"/>
    </source>
</evidence>
<accession>A0ABW2CKA2</accession>
<evidence type="ECO:0000256" key="2">
    <source>
        <dbReference type="SAM" id="Phobius"/>
    </source>
</evidence>
<comment type="caution">
    <text evidence="3">The sequence shown here is derived from an EMBL/GenBank/DDBJ whole genome shotgun (WGS) entry which is preliminary data.</text>
</comment>
<keyword evidence="2" id="KW-0472">Membrane</keyword>
<evidence type="ECO:0000313" key="3">
    <source>
        <dbReference type="EMBL" id="MFC6881046.1"/>
    </source>
</evidence>
<gene>
    <name evidence="3" type="ORF">ACFQKB_14860</name>
</gene>
<evidence type="ECO:0000256" key="1">
    <source>
        <dbReference type="SAM" id="MobiDB-lite"/>
    </source>
</evidence>
<keyword evidence="4" id="KW-1185">Reference proteome</keyword>
<keyword evidence="2" id="KW-0812">Transmembrane</keyword>
<dbReference type="Proteomes" id="UP001596380">
    <property type="component" value="Unassembled WGS sequence"/>
</dbReference>
<proteinExistence type="predicted"/>
<feature type="transmembrane region" description="Helical" evidence="2">
    <location>
        <begin position="95"/>
        <end position="113"/>
    </location>
</feature>
<organism evidence="3 4">
    <name type="scientific">Actinomadura yumaensis</name>
    <dbReference type="NCBI Taxonomy" id="111807"/>
    <lineage>
        <taxon>Bacteria</taxon>
        <taxon>Bacillati</taxon>
        <taxon>Actinomycetota</taxon>
        <taxon>Actinomycetes</taxon>
        <taxon>Streptosporangiales</taxon>
        <taxon>Thermomonosporaceae</taxon>
        <taxon>Actinomadura</taxon>
    </lineage>
</organism>
<reference evidence="4" key="1">
    <citation type="journal article" date="2019" name="Int. J. Syst. Evol. Microbiol.">
        <title>The Global Catalogue of Microorganisms (GCM) 10K type strain sequencing project: providing services to taxonomists for standard genome sequencing and annotation.</title>
        <authorList>
            <consortium name="The Broad Institute Genomics Platform"/>
            <consortium name="The Broad Institute Genome Sequencing Center for Infectious Disease"/>
            <person name="Wu L."/>
            <person name="Ma J."/>
        </authorList>
    </citation>
    <scope>NUCLEOTIDE SEQUENCE [LARGE SCALE GENOMIC DNA]</scope>
    <source>
        <strain evidence="4">JCM 3369</strain>
    </source>
</reference>
<feature type="compositionally biased region" description="Low complexity" evidence="1">
    <location>
        <begin position="48"/>
        <end position="61"/>
    </location>
</feature>
<feature type="transmembrane region" description="Helical" evidence="2">
    <location>
        <begin position="71"/>
        <end position="89"/>
    </location>
</feature>
<dbReference type="EMBL" id="JBHSXS010000007">
    <property type="protein sequence ID" value="MFC6881046.1"/>
    <property type="molecule type" value="Genomic_DNA"/>
</dbReference>
<protein>
    <submittedName>
        <fullName evidence="3">Uncharacterized protein</fullName>
    </submittedName>
</protein>
<keyword evidence="2" id="KW-1133">Transmembrane helix</keyword>
<feature type="region of interest" description="Disordered" evidence="1">
    <location>
        <begin position="1"/>
        <end position="67"/>
    </location>
</feature>